<dbReference type="EMBL" id="JARQZJ010000017">
    <property type="protein sequence ID" value="KAK9873278.1"/>
    <property type="molecule type" value="Genomic_DNA"/>
</dbReference>
<dbReference type="Proteomes" id="UP001431783">
    <property type="component" value="Unassembled WGS sequence"/>
</dbReference>
<keyword evidence="3" id="KW-1185">Reference proteome</keyword>
<evidence type="ECO:0000259" key="1">
    <source>
        <dbReference type="Pfam" id="PF03732"/>
    </source>
</evidence>
<organism evidence="2 3">
    <name type="scientific">Henosepilachna vigintioctopunctata</name>
    <dbReference type="NCBI Taxonomy" id="420089"/>
    <lineage>
        <taxon>Eukaryota</taxon>
        <taxon>Metazoa</taxon>
        <taxon>Ecdysozoa</taxon>
        <taxon>Arthropoda</taxon>
        <taxon>Hexapoda</taxon>
        <taxon>Insecta</taxon>
        <taxon>Pterygota</taxon>
        <taxon>Neoptera</taxon>
        <taxon>Endopterygota</taxon>
        <taxon>Coleoptera</taxon>
        <taxon>Polyphaga</taxon>
        <taxon>Cucujiformia</taxon>
        <taxon>Coccinelloidea</taxon>
        <taxon>Coccinellidae</taxon>
        <taxon>Epilachninae</taxon>
        <taxon>Epilachnini</taxon>
        <taxon>Henosepilachna</taxon>
    </lineage>
</organism>
<accession>A0AAW1TSG9</accession>
<reference evidence="2 3" key="1">
    <citation type="submission" date="2023-03" db="EMBL/GenBank/DDBJ databases">
        <title>Genome insight into feeding habits of ladybird beetles.</title>
        <authorList>
            <person name="Li H.-S."/>
            <person name="Huang Y.-H."/>
            <person name="Pang H."/>
        </authorList>
    </citation>
    <scope>NUCLEOTIDE SEQUENCE [LARGE SCALE GENOMIC DNA]</scope>
    <source>
        <strain evidence="2">SYSU_2023b</strain>
        <tissue evidence="2">Whole body</tissue>
    </source>
</reference>
<gene>
    <name evidence="2" type="ORF">WA026_021767</name>
</gene>
<sequence length="82" mass="9794">MIGEALVWYRSVRSSITDWKTFVEEVRAEFEPYDYDNKLLDEIRHRTQGTHESIGLYLATMGSLFNRLKVPISEAWYSFYYC</sequence>
<proteinExistence type="predicted"/>
<evidence type="ECO:0000313" key="3">
    <source>
        <dbReference type="Proteomes" id="UP001431783"/>
    </source>
</evidence>
<name>A0AAW1TSG9_9CUCU</name>
<comment type="caution">
    <text evidence="2">The sequence shown here is derived from an EMBL/GenBank/DDBJ whole genome shotgun (WGS) entry which is preliminary data.</text>
</comment>
<dbReference type="InterPro" id="IPR005162">
    <property type="entry name" value="Retrotrans_gag_dom"/>
</dbReference>
<evidence type="ECO:0000313" key="2">
    <source>
        <dbReference type="EMBL" id="KAK9873278.1"/>
    </source>
</evidence>
<feature type="domain" description="Retrotransposon gag" evidence="1">
    <location>
        <begin position="2"/>
        <end position="69"/>
    </location>
</feature>
<protein>
    <recommendedName>
        <fullName evidence="1">Retrotransposon gag domain-containing protein</fullName>
    </recommendedName>
</protein>
<dbReference type="AlphaFoldDB" id="A0AAW1TSG9"/>
<dbReference type="Pfam" id="PF03732">
    <property type="entry name" value="Retrotrans_gag"/>
    <property type="match status" value="1"/>
</dbReference>